<dbReference type="Pfam" id="PF01248">
    <property type="entry name" value="Ribosomal_L7Ae"/>
    <property type="match status" value="1"/>
</dbReference>
<dbReference type="Gene3D" id="3.30.1330.30">
    <property type="match status" value="1"/>
</dbReference>
<dbReference type="InterPro" id="IPR029064">
    <property type="entry name" value="Ribosomal_eL30-like_sf"/>
</dbReference>
<keyword evidence="2" id="KW-0689">Ribosomal protein</keyword>
<dbReference type="InterPro" id="IPR004038">
    <property type="entry name" value="Ribosomal_eL8/eL30/eS12/Gad45"/>
</dbReference>
<dbReference type="SUPFAM" id="SSF55315">
    <property type="entry name" value="L30e-like"/>
    <property type="match status" value="1"/>
</dbReference>
<dbReference type="EMBL" id="FQXU01000003">
    <property type="protein sequence ID" value="SHH53663.1"/>
    <property type="molecule type" value="Genomic_DNA"/>
</dbReference>
<keyword evidence="2" id="KW-0687">Ribonucleoprotein</keyword>
<gene>
    <name evidence="2" type="ORF">SAMN02745941_00301</name>
</gene>
<organism evidence="2 3">
    <name type="scientific">Clostridium intestinale DSM 6191</name>
    <dbReference type="NCBI Taxonomy" id="1121320"/>
    <lineage>
        <taxon>Bacteria</taxon>
        <taxon>Bacillati</taxon>
        <taxon>Bacillota</taxon>
        <taxon>Clostridia</taxon>
        <taxon>Eubacteriales</taxon>
        <taxon>Clostridiaceae</taxon>
        <taxon>Clostridium</taxon>
    </lineage>
</organism>
<proteinExistence type="predicted"/>
<accession>A0A1M5TTD5</accession>
<evidence type="ECO:0000313" key="3">
    <source>
        <dbReference type="Proteomes" id="UP000184241"/>
    </source>
</evidence>
<sequence length="106" mass="12289">MINKFFQFLGLVKRAGKVIEGYNKCEDSLGKKKIHLFIFSNDLSERSYKLFSTYCIKENIPFIDEFSKEDLGMAIGRVEINVIGITDKNMADKLLINYKENKNNKI</sequence>
<protein>
    <submittedName>
        <fullName evidence="2">Ribosomal protein L7Ae</fullName>
    </submittedName>
</protein>
<name>A0A1M5TTD5_9CLOT</name>
<evidence type="ECO:0000259" key="1">
    <source>
        <dbReference type="Pfam" id="PF01248"/>
    </source>
</evidence>
<dbReference type="GO" id="GO:0005840">
    <property type="term" value="C:ribosome"/>
    <property type="evidence" value="ECO:0007669"/>
    <property type="project" value="UniProtKB-KW"/>
</dbReference>
<feature type="domain" description="Ribosomal protein eL8/eL30/eS12/Gadd45" evidence="1">
    <location>
        <begin position="7"/>
        <end position="89"/>
    </location>
</feature>
<evidence type="ECO:0000313" key="2">
    <source>
        <dbReference type="EMBL" id="SHH53663.1"/>
    </source>
</evidence>
<dbReference type="NCBIfam" id="NF004078">
    <property type="entry name" value="PRK05583.1"/>
    <property type="match status" value="1"/>
</dbReference>
<dbReference type="AlphaFoldDB" id="A0A1M5TTD5"/>
<reference evidence="2 3" key="1">
    <citation type="submission" date="2016-11" db="EMBL/GenBank/DDBJ databases">
        <authorList>
            <person name="Jaros S."/>
            <person name="Januszkiewicz K."/>
            <person name="Wedrychowicz H."/>
        </authorList>
    </citation>
    <scope>NUCLEOTIDE SEQUENCE [LARGE SCALE GENOMIC DNA]</scope>
    <source>
        <strain evidence="2 3">DSM 6191</strain>
    </source>
</reference>
<dbReference type="Proteomes" id="UP000184241">
    <property type="component" value="Unassembled WGS sequence"/>
</dbReference>